<feature type="region of interest" description="Disordered" evidence="1">
    <location>
        <begin position="211"/>
        <end position="245"/>
    </location>
</feature>
<evidence type="ECO:0000313" key="4">
    <source>
        <dbReference type="EMBL" id="OEH77665.1"/>
    </source>
</evidence>
<dbReference type="PANTHER" id="PTHR10742">
    <property type="entry name" value="FLAVIN MONOAMINE OXIDASE"/>
    <property type="match status" value="1"/>
</dbReference>
<dbReference type="VEuPathDB" id="ToxoDB:LOC34617998"/>
<dbReference type="SUPFAM" id="SSF51905">
    <property type="entry name" value="FAD/NAD(P)-binding domain"/>
    <property type="match status" value="1"/>
</dbReference>
<evidence type="ECO:0000256" key="1">
    <source>
        <dbReference type="SAM" id="MobiDB-lite"/>
    </source>
</evidence>
<dbReference type="InParanoid" id="A0A1D3D2L6"/>
<name>A0A1D3D2L6_9EIME</name>
<evidence type="ECO:0000313" key="5">
    <source>
        <dbReference type="Proteomes" id="UP000095192"/>
    </source>
</evidence>
<dbReference type="Gene3D" id="3.50.50.60">
    <property type="entry name" value="FAD/NAD(P)-binding domain"/>
    <property type="match status" value="1"/>
</dbReference>
<feature type="chain" id="PRO_5008914085" description="Amine oxidase domain-containing protein" evidence="2">
    <location>
        <begin position="27"/>
        <end position="335"/>
    </location>
</feature>
<keyword evidence="5" id="KW-1185">Reference proteome</keyword>
<dbReference type="AlphaFoldDB" id="A0A1D3D2L6"/>
<sequence length="335" mass="38078">MRRRQQGEKVLAALAWGRLFLQVVLRVAPSDVFWSQGTPTFSSPYSRFQYLNLHAYGKTGCILAHLFPPVSLAIDSLTDEEVAQEVLDDLCKLFGYDQRPSLIASVVTRWHSDKYSKGSYSYPKPEADMATHWRWLRAPHPLEAPRVAFAGEFCSDSYNQCVDGAFDTGMRAAQSVVQFGLRRHPCTKAHQELKQQPVKRDACALERERLQQQHRNRRQRRAAKDLKDTENKPQRHTRKSKKEALDAVGVRERIAAAREELEGVKTTYCGEGCCRVVDCLDGSHAGYYLTDGSDLTDWDEGVNEETKQEHDKVAELPLNTSYYSTSSIDSDFVKE</sequence>
<protein>
    <recommendedName>
        <fullName evidence="3">Amine oxidase domain-containing protein</fullName>
    </recommendedName>
</protein>
<dbReference type="InterPro" id="IPR002937">
    <property type="entry name" value="Amino_oxidase"/>
</dbReference>
<evidence type="ECO:0000259" key="3">
    <source>
        <dbReference type="Pfam" id="PF01593"/>
    </source>
</evidence>
<keyword evidence="2" id="KW-0732">Signal</keyword>
<dbReference type="InterPro" id="IPR050281">
    <property type="entry name" value="Flavin_monoamine_oxidase"/>
</dbReference>
<gene>
    <name evidence="4" type="ORF">cyc_00901</name>
</gene>
<dbReference type="Pfam" id="PF01593">
    <property type="entry name" value="Amino_oxidase"/>
    <property type="match status" value="1"/>
</dbReference>
<feature type="domain" description="Amine oxidase" evidence="3">
    <location>
        <begin position="36"/>
        <end position="176"/>
    </location>
</feature>
<feature type="compositionally biased region" description="Basic residues" evidence="1">
    <location>
        <begin position="212"/>
        <end position="221"/>
    </location>
</feature>
<dbReference type="EMBL" id="JROU02001024">
    <property type="protein sequence ID" value="OEH77665.1"/>
    <property type="molecule type" value="Genomic_DNA"/>
</dbReference>
<dbReference type="Proteomes" id="UP000095192">
    <property type="component" value="Unassembled WGS sequence"/>
</dbReference>
<feature type="compositionally biased region" description="Basic and acidic residues" evidence="1">
    <location>
        <begin position="222"/>
        <end position="233"/>
    </location>
</feature>
<dbReference type="VEuPathDB" id="ToxoDB:cyc_00901"/>
<comment type="caution">
    <text evidence="4">The sequence shown here is derived from an EMBL/GenBank/DDBJ whole genome shotgun (WGS) entry which is preliminary data.</text>
</comment>
<dbReference type="PANTHER" id="PTHR10742:SF415">
    <property type="entry name" value="CHROMOSOME UNDETERMINED SCAFFOLD_56, WHOLE GENOME SHOTGUN SEQUENCE"/>
    <property type="match status" value="1"/>
</dbReference>
<dbReference type="GO" id="GO:0016491">
    <property type="term" value="F:oxidoreductase activity"/>
    <property type="evidence" value="ECO:0007669"/>
    <property type="project" value="InterPro"/>
</dbReference>
<evidence type="ECO:0000256" key="2">
    <source>
        <dbReference type="SAM" id="SignalP"/>
    </source>
</evidence>
<accession>A0A1D3D2L6</accession>
<feature type="signal peptide" evidence="2">
    <location>
        <begin position="1"/>
        <end position="26"/>
    </location>
</feature>
<proteinExistence type="predicted"/>
<reference evidence="4 5" key="1">
    <citation type="journal article" date="2016" name="BMC Genomics">
        <title>Comparative genomics reveals Cyclospora cayetanensis possesses coccidia-like metabolism and invasion components but unique surface antigens.</title>
        <authorList>
            <person name="Liu S."/>
            <person name="Wang L."/>
            <person name="Zheng H."/>
            <person name="Xu Z."/>
            <person name="Roellig D.M."/>
            <person name="Li N."/>
            <person name="Frace M.A."/>
            <person name="Tang K."/>
            <person name="Arrowood M.J."/>
            <person name="Moss D.M."/>
            <person name="Zhang L."/>
            <person name="Feng Y."/>
            <person name="Xiao L."/>
        </authorList>
    </citation>
    <scope>NUCLEOTIDE SEQUENCE [LARGE SCALE GENOMIC DNA]</scope>
    <source>
        <strain evidence="4 5">CHN_HEN01</strain>
    </source>
</reference>
<dbReference type="SUPFAM" id="SSF54373">
    <property type="entry name" value="FAD-linked reductases, C-terminal domain"/>
    <property type="match status" value="1"/>
</dbReference>
<organism evidence="4 5">
    <name type="scientific">Cyclospora cayetanensis</name>
    <dbReference type="NCBI Taxonomy" id="88456"/>
    <lineage>
        <taxon>Eukaryota</taxon>
        <taxon>Sar</taxon>
        <taxon>Alveolata</taxon>
        <taxon>Apicomplexa</taxon>
        <taxon>Conoidasida</taxon>
        <taxon>Coccidia</taxon>
        <taxon>Eucoccidiorida</taxon>
        <taxon>Eimeriorina</taxon>
        <taxon>Eimeriidae</taxon>
        <taxon>Cyclospora</taxon>
    </lineage>
</organism>
<dbReference type="InterPro" id="IPR036188">
    <property type="entry name" value="FAD/NAD-bd_sf"/>
</dbReference>